<feature type="transmembrane region" description="Helical" evidence="1">
    <location>
        <begin position="25"/>
        <end position="48"/>
    </location>
</feature>
<protein>
    <recommendedName>
        <fullName evidence="4">DUF4386 domain-containing protein</fullName>
    </recommendedName>
</protein>
<dbReference type="RefSeq" id="WP_162113059.1">
    <property type="nucleotide sequence ID" value="NZ_JAACYR010000092.1"/>
</dbReference>
<proteinExistence type="predicted"/>
<evidence type="ECO:0000313" key="2">
    <source>
        <dbReference type="EMBL" id="NDJ91406.1"/>
    </source>
</evidence>
<organism evidence="2 3">
    <name type="scientific">Mycolicibacter kumamotonensis</name>
    <dbReference type="NCBI Taxonomy" id="354243"/>
    <lineage>
        <taxon>Bacteria</taxon>
        <taxon>Bacillati</taxon>
        <taxon>Actinomycetota</taxon>
        <taxon>Actinomycetes</taxon>
        <taxon>Mycobacteriales</taxon>
        <taxon>Mycobacteriaceae</taxon>
        <taxon>Mycolicibacter</taxon>
    </lineage>
</organism>
<gene>
    <name evidence="2" type="ORF">GWR20_20040</name>
</gene>
<name>A0A7K3LIG7_9MYCO</name>
<dbReference type="EMBL" id="JAACYR010000092">
    <property type="protein sequence ID" value="NDJ91406.1"/>
    <property type="molecule type" value="Genomic_DNA"/>
</dbReference>
<dbReference type="AlphaFoldDB" id="A0A7K3LIG7"/>
<feature type="transmembrane region" description="Helical" evidence="1">
    <location>
        <begin position="220"/>
        <end position="240"/>
    </location>
</feature>
<feature type="transmembrane region" description="Helical" evidence="1">
    <location>
        <begin position="108"/>
        <end position="130"/>
    </location>
</feature>
<reference evidence="2 3" key="1">
    <citation type="submission" date="2020-01" db="EMBL/GenBank/DDBJ databases">
        <authorList>
            <person name="Sanchez-Estrada R."/>
            <person name="Gonzalez-Y-Merchand J.A."/>
            <person name="Rivera-Gutierrez S."/>
        </authorList>
    </citation>
    <scope>NUCLEOTIDE SEQUENCE [LARGE SCALE GENOMIC DNA]</scope>
    <source>
        <strain evidence="2 3">CST 7247</strain>
    </source>
</reference>
<accession>A0A7K3LIG7</accession>
<feature type="transmembrane region" description="Helical" evidence="1">
    <location>
        <begin position="73"/>
        <end position="96"/>
    </location>
</feature>
<dbReference type="Proteomes" id="UP000466523">
    <property type="component" value="Unassembled WGS sequence"/>
</dbReference>
<feature type="transmembrane region" description="Helical" evidence="1">
    <location>
        <begin position="150"/>
        <end position="174"/>
    </location>
</feature>
<evidence type="ECO:0000313" key="3">
    <source>
        <dbReference type="Proteomes" id="UP000466523"/>
    </source>
</evidence>
<keyword evidence="1" id="KW-1133">Transmembrane helix</keyword>
<keyword evidence="1" id="KW-0812">Transmembrane</keyword>
<comment type="caution">
    <text evidence="2">The sequence shown here is derived from an EMBL/GenBank/DDBJ whole genome shotgun (WGS) entry which is preliminary data.</text>
</comment>
<sequence length="253" mass="28250">MAMSTCDDVTDDSTWRRTDLSNQLVFAWCGPIFAILFGVGFVIFARFIPALPPSDSAAATAEIFRDRGTGIKIGMIMVQVAIGLWLPFGVCVAGRVRAIEGGRGRSLTYLQLVAVATAATQLILMTNFWGVAAFRAGETSPWATQLLNDIGWFFFLFCFVPLTIWVLAIAPPILQDRSDQRDYPRWVGYLSLWVALLLIPGASILVFFKEGILAWNGLLPLYIPLAVFFIWFVPICFYTLRAVRREMADPQPR</sequence>
<evidence type="ECO:0008006" key="4">
    <source>
        <dbReference type="Google" id="ProtNLM"/>
    </source>
</evidence>
<evidence type="ECO:0000256" key="1">
    <source>
        <dbReference type="SAM" id="Phobius"/>
    </source>
</evidence>
<feature type="transmembrane region" description="Helical" evidence="1">
    <location>
        <begin position="186"/>
        <end position="208"/>
    </location>
</feature>
<keyword evidence="1" id="KW-0472">Membrane</keyword>